<keyword evidence="3" id="KW-1185">Reference proteome</keyword>
<organism evidence="2 3">
    <name type="scientific">Liparis tanakae</name>
    <name type="common">Tanaka's snailfish</name>
    <dbReference type="NCBI Taxonomy" id="230148"/>
    <lineage>
        <taxon>Eukaryota</taxon>
        <taxon>Metazoa</taxon>
        <taxon>Chordata</taxon>
        <taxon>Craniata</taxon>
        <taxon>Vertebrata</taxon>
        <taxon>Euteleostomi</taxon>
        <taxon>Actinopterygii</taxon>
        <taxon>Neopterygii</taxon>
        <taxon>Teleostei</taxon>
        <taxon>Neoteleostei</taxon>
        <taxon>Acanthomorphata</taxon>
        <taxon>Eupercaria</taxon>
        <taxon>Perciformes</taxon>
        <taxon>Cottioidei</taxon>
        <taxon>Cottales</taxon>
        <taxon>Liparidae</taxon>
        <taxon>Liparis</taxon>
    </lineage>
</organism>
<evidence type="ECO:0000313" key="2">
    <source>
        <dbReference type="EMBL" id="TNN53282.1"/>
    </source>
</evidence>
<accession>A0A4Z2GKR0</accession>
<comment type="caution">
    <text evidence="2">The sequence shown here is derived from an EMBL/GenBank/DDBJ whole genome shotgun (WGS) entry which is preliminary data.</text>
</comment>
<name>A0A4Z2GKR0_9TELE</name>
<dbReference type="EMBL" id="SRLO01000520">
    <property type="protein sequence ID" value="TNN53282.1"/>
    <property type="molecule type" value="Genomic_DNA"/>
</dbReference>
<feature type="compositionally biased region" description="Basic and acidic residues" evidence="1">
    <location>
        <begin position="210"/>
        <end position="219"/>
    </location>
</feature>
<sequence length="278" mass="30189">MFVSALLLSTEPRRGCLNSEREEAHACFAALQAQSLTQSDDKALLTRASTSQQSLLSEPVLPDVPVITGVEESQSACGDQDELEFPHDLLPSLDISSELNIWESLLGAQTSSNERTCEQGNPLLAGLQHHTEVSRPLVVLDTRPHDSDPVLTDAQPSPRPAATPYPFVQPVATPLSVLLDQELQEAFQECEEQMASLGMLDPTGSTTSETVKDVGKKTGDGMVNKSDESSSQPPIVVQPGRSNGVHGNESTHRDSEAANGITYWELEIVLRQQRQRVK</sequence>
<reference evidence="2 3" key="1">
    <citation type="submission" date="2019-03" db="EMBL/GenBank/DDBJ databases">
        <title>First draft genome of Liparis tanakae, snailfish: a comprehensive survey of snailfish specific genes.</title>
        <authorList>
            <person name="Kim W."/>
            <person name="Song I."/>
            <person name="Jeong J.-H."/>
            <person name="Kim D."/>
            <person name="Kim S."/>
            <person name="Ryu S."/>
            <person name="Song J.Y."/>
            <person name="Lee S.K."/>
        </authorList>
    </citation>
    <scope>NUCLEOTIDE SEQUENCE [LARGE SCALE GENOMIC DNA]</scope>
    <source>
        <tissue evidence="2">Muscle</tissue>
    </source>
</reference>
<protein>
    <submittedName>
        <fullName evidence="2">Uncharacterized protein</fullName>
    </submittedName>
</protein>
<evidence type="ECO:0000313" key="3">
    <source>
        <dbReference type="Proteomes" id="UP000314294"/>
    </source>
</evidence>
<dbReference type="AlphaFoldDB" id="A0A4Z2GKR0"/>
<gene>
    <name evidence="2" type="ORF">EYF80_036516</name>
</gene>
<dbReference type="OrthoDB" id="10255048at2759"/>
<evidence type="ECO:0000256" key="1">
    <source>
        <dbReference type="SAM" id="MobiDB-lite"/>
    </source>
</evidence>
<feature type="region of interest" description="Disordered" evidence="1">
    <location>
        <begin position="198"/>
        <end position="258"/>
    </location>
</feature>
<proteinExistence type="predicted"/>
<dbReference type="Proteomes" id="UP000314294">
    <property type="component" value="Unassembled WGS sequence"/>
</dbReference>